<accession>A0A3B4A161</accession>
<organism evidence="3 4">
    <name type="scientific">Periophthalmus magnuspinnatus</name>
    <dbReference type="NCBI Taxonomy" id="409849"/>
    <lineage>
        <taxon>Eukaryota</taxon>
        <taxon>Metazoa</taxon>
        <taxon>Chordata</taxon>
        <taxon>Craniata</taxon>
        <taxon>Vertebrata</taxon>
        <taxon>Euteleostomi</taxon>
        <taxon>Actinopterygii</taxon>
        <taxon>Neopterygii</taxon>
        <taxon>Teleostei</taxon>
        <taxon>Neoteleostei</taxon>
        <taxon>Acanthomorphata</taxon>
        <taxon>Gobiaria</taxon>
        <taxon>Gobiiformes</taxon>
        <taxon>Gobioidei</taxon>
        <taxon>Gobiidae</taxon>
        <taxon>Oxudercinae</taxon>
        <taxon>Periophthalmus</taxon>
    </lineage>
</organism>
<feature type="domain" description="PiggyBac transposable element-derived protein" evidence="2">
    <location>
        <begin position="93"/>
        <end position="451"/>
    </location>
</feature>
<evidence type="ECO:0000259" key="2">
    <source>
        <dbReference type="Pfam" id="PF13843"/>
    </source>
</evidence>
<dbReference type="InterPro" id="IPR029526">
    <property type="entry name" value="PGBD"/>
</dbReference>
<dbReference type="Proteomes" id="UP000261520">
    <property type="component" value="Unplaced"/>
</dbReference>
<proteinExistence type="predicted"/>
<protein>
    <recommendedName>
        <fullName evidence="2">PiggyBac transposable element-derived protein domain-containing protein</fullName>
    </recommendedName>
</protein>
<evidence type="ECO:0000313" key="3">
    <source>
        <dbReference type="Ensembl" id="ENSPMGP00000010767.1"/>
    </source>
</evidence>
<name>A0A3B4A161_9GOBI</name>
<keyword evidence="4" id="KW-1185">Reference proteome</keyword>
<feature type="compositionally biased region" description="Low complexity" evidence="1">
    <location>
        <begin position="49"/>
        <end position="58"/>
    </location>
</feature>
<dbReference type="PANTHER" id="PTHR47272">
    <property type="entry name" value="DDE_TNP_1_7 DOMAIN-CONTAINING PROTEIN"/>
    <property type="match status" value="1"/>
</dbReference>
<sequence>MNRPSACDVSAWIPPLESDDSGLSDSEDCDGDFERNLLCEDESTDEDCTAPTSPSATTGTREIQWETVPQQNSTKDFPVWGGARSHVEEIKQPIQYFRYFFNNDVLELIVQQSNLFYFQQKHSALNLDQNELEQFLGTLLYMSVIQLPRSRLYWSAECRVAQVADIMSRGRWEEIKEFIHFNDNSNLASNNDKLYKIRPFINLLLTKFHVLPQNQMLSVHELIVPFKGKTNLKQYFSNKLYKWGYKIFVLCDTNGLVHSFDIFTGYSEPLPGEPDRGVGGNVVLKFAQVIPSSANHLLFFDSCFSSLDLLVVLANKGIPALGAMKQNRLPGCSFSKDGVMKKNGRGSFEEKKVVIESVEIRAVKWFNHRGLIVASTFASAQPVCQVERWDRKLKKTISVKCPSIISIYNQFKGGVNSLEALISNFPIQIKSRKFYHKLFFYFINMVIVNSWLLYQRDCDFLNVPKKMQKDFLDFRTSIAQALCLQGKDLSRKRSATKAIPTQEVRSDSVGHWPVMETVRQRCKRPNCKGLTVSKCVKCNVHLCLSKRKNCFRDFHEIRV</sequence>
<feature type="region of interest" description="Disordered" evidence="1">
    <location>
        <begin position="40"/>
        <end position="59"/>
    </location>
</feature>
<reference evidence="3" key="1">
    <citation type="submission" date="2025-08" db="UniProtKB">
        <authorList>
            <consortium name="Ensembl"/>
        </authorList>
    </citation>
    <scope>IDENTIFICATION</scope>
</reference>
<dbReference type="STRING" id="409849.ENSPMGP00000010767"/>
<reference evidence="3" key="2">
    <citation type="submission" date="2025-09" db="UniProtKB">
        <authorList>
            <consortium name="Ensembl"/>
        </authorList>
    </citation>
    <scope>IDENTIFICATION</scope>
</reference>
<dbReference type="AlphaFoldDB" id="A0A3B4A161"/>
<evidence type="ECO:0000313" key="4">
    <source>
        <dbReference type="Proteomes" id="UP000261520"/>
    </source>
</evidence>
<feature type="region of interest" description="Disordered" evidence="1">
    <location>
        <begin position="1"/>
        <end position="29"/>
    </location>
</feature>
<dbReference type="PANTHER" id="PTHR47272:SF1">
    <property type="entry name" value="PIGGYBAC TRANSPOSABLE ELEMENT-DERIVED PROTEIN 3-LIKE"/>
    <property type="match status" value="1"/>
</dbReference>
<evidence type="ECO:0000256" key="1">
    <source>
        <dbReference type="SAM" id="MobiDB-lite"/>
    </source>
</evidence>
<dbReference type="Ensembl" id="ENSPMGT00000011479.1">
    <property type="protein sequence ID" value="ENSPMGP00000010767.1"/>
    <property type="gene ID" value="ENSPMGG00000008927.1"/>
</dbReference>
<feature type="compositionally biased region" description="Acidic residues" evidence="1">
    <location>
        <begin position="17"/>
        <end position="29"/>
    </location>
</feature>
<dbReference type="Pfam" id="PF13843">
    <property type="entry name" value="DDE_Tnp_1_7"/>
    <property type="match status" value="1"/>
</dbReference>